<gene>
    <name evidence="6" type="ORF">AM593_10431</name>
</gene>
<evidence type="ECO:0000256" key="4">
    <source>
        <dbReference type="SAM" id="SignalP"/>
    </source>
</evidence>
<keyword evidence="3 4" id="KW-0732">Signal</keyword>
<evidence type="ECO:0000313" key="7">
    <source>
        <dbReference type="Proteomes" id="UP000266721"/>
    </source>
</evidence>
<dbReference type="SUPFAM" id="SSF49842">
    <property type="entry name" value="TNF-like"/>
    <property type="match status" value="1"/>
</dbReference>
<dbReference type="SMR" id="A0A409V696"/>
<dbReference type="InterPro" id="IPR008983">
    <property type="entry name" value="Tumour_necrosis_fac-like_dom"/>
</dbReference>
<dbReference type="PROSITE" id="PS50871">
    <property type="entry name" value="C1Q"/>
    <property type="match status" value="1"/>
</dbReference>
<sequence length="192" mass="21464">MRLYLTNMLSYVILSVTVLWSCYHVEAGQCDAVQGKTTCITEDLLKMLMGMNKCSCKSTKHRKGAVFFAFLKATSTFGGNDILKFDQVTTNIGQAYNPKTGKFTAPRGGVYMISCVMMGASSSHIHYYLFKNNSMFSMGFTSRSTVHHASASNNNWIVELKKGDQVYIKHRTGGKETVHGNYHSYFSGFLIQ</sequence>
<evidence type="ECO:0000256" key="2">
    <source>
        <dbReference type="ARBA" id="ARBA00022525"/>
    </source>
</evidence>
<feature type="non-terminal residue" evidence="6">
    <location>
        <position position="1"/>
    </location>
</feature>
<organism evidence="6 7">
    <name type="scientific">Mytilus galloprovincialis</name>
    <name type="common">Mediterranean mussel</name>
    <dbReference type="NCBI Taxonomy" id="29158"/>
    <lineage>
        <taxon>Eukaryota</taxon>
        <taxon>Metazoa</taxon>
        <taxon>Spiralia</taxon>
        <taxon>Lophotrochozoa</taxon>
        <taxon>Mollusca</taxon>
        <taxon>Bivalvia</taxon>
        <taxon>Autobranchia</taxon>
        <taxon>Pteriomorphia</taxon>
        <taxon>Mytilida</taxon>
        <taxon>Mytiloidea</taxon>
        <taxon>Mytilidae</taxon>
        <taxon>Mytilinae</taxon>
        <taxon>Mytilus</taxon>
    </lineage>
</organism>
<feature type="domain" description="C1q" evidence="5">
    <location>
        <begin position="60"/>
        <end position="192"/>
    </location>
</feature>
<comment type="subcellular location">
    <subcellularLocation>
        <location evidence="1">Secreted</location>
    </subcellularLocation>
</comment>
<evidence type="ECO:0000256" key="1">
    <source>
        <dbReference type="ARBA" id="ARBA00004613"/>
    </source>
</evidence>
<dbReference type="Proteomes" id="UP000266721">
    <property type="component" value="Unassembled WGS sequence"/>
</dbReference>
<dbReference type="Pfam" id="PF00386">
    <property type="entry name" value="C1q"/>
    <property type="match status" value="1"/>
</dbReference>
<keyword evidence="7" id="KW-1185">Reference proteome</keyword>
<dbReference type="PANTHER" id="PTHR22923:SF102">
    <property type="entry name" value="CEREBELLIN 13-RELATED"/>
    <property type="match status" value="1"/>
</dbReference>
<evidence type="ECO:0000259" key="5">
    <source>
        <dbReference type="PROSITE" id="PS50871"/>
    </source>
</evidence>
<dbReference type="InterPro" id="IPR050822">
    <property type="entry name" value="Cerebellin_Synaptic_Org"/>
</dbReference>
<dbReference type="Gene3D" id="2.60.120.40">
    <property type="match status" value="1"/>
</dbReference>
<dbReference type="SMART" id="SM00110">
    <property type="entry name" value="C1Q"/>
    <property type="match status" value="1"/>
</dbReference>
<proteinExistence type="predicted"/>
<evidence type="ECO:0000313" key="6">
    <source>
        <dbReference type="EMBL" id="OPL07289.1"/>
    </source>
</evidence>
<feature type="signal peptide" evidence="4">
    <location>
        <begin position="1"/>
        <end position="27"/>
    </location>
</feature>
<feature type="chain" id="PRO_5019546958" description="C1q domain-containing protein" evidence="4">
    <location>
        <begin position="28"/>
        <end position="192"/>
    </location>
</feature>
<evidence type="ECO:0000256" key="3">
    <source>
        <dbReference type="ARBA" id="ARBA00022729"/>
    </source>
</evidence>
<name>A0A409V696_MYTGA</name>
<dbReference type="InterPro" id="IPR001073">
    <property type="entry name" value="C1q_dom"/>
</dbReference>
<dbReference type="PANTHER" id="PTHR22923">
    <property type="entry name" value="CEREBELLIN-RELATED"/>
    <property type="match status" value="1"/>
</dbReference>
<dbReference type="PRINTS" id="PR00007">
    <property type="entry name" value="COMPLEMNTC1Q"/>
</dbReference>
<protein>
    <recommendedName>
        <fullName evidence="5">C1q domain-containing protein</fullName>
    </recommendedName>
</protein>
<dbReference type="EMBL" id="KV625426">
    <property type="protein sequence ID" value="OPL07289.1"/>
    <property type="molecule type" value="Genomic_DNA"/>
</dbReference>
<keyword evidence="2" id="KW-0964">Secreted</keyword>
<dbReference type="GO" id="GO:0005576">
    <property type="term" value="C:extracellular region"/>
    <property type="evidence" value="ECO:0007669"/>
    <property type="project" value="UniProtKB-SubCell"/>
</dbReference>
<accession>A0A409V696</accession>
<reference evidence="6 7" key="1">
    <citation type="journal article" date="2016" name="PLoS ONE">
        <title>A First Insight into the Genome of the Filter-Feeder Mussel Mytilus galloprovincialis.</title>
        <authorList>
            <person name="Murgarella M."/>
            <person name="Puiu D."/>
            <person name="Novoa B."/>
            <person name="Figueras A."/>
            <person name="Posada D."/>
            <person name="Canchaya C."/>
        </authorList>
    </citation>
    <scope>NUCLEOTIDE SEQUENCE [LARGE SCALE GENOMIC DNA]</scope>
    <source>
        <tissue evidence="6">Muscle</tissue>
    </source>
</reference>
<dbReference type="AlphaFoldDB" id="A0A409V696"/>